<dbReference type="SMART" id="SM00271">
    <property type="entry name" value="DnaJ"/>
    <property type="match status" value="1"/>
</dbReference>
<dbReference type="Proteomes" id="UP001175261">
    <property type="component" value="Unassembled WGS sequence"/>
</dbReference>
<evidence type="ECO:0000259" key="2">
    <source>
        <dbReference type="PROSITE" id="PS50076"/>
    </source>
</evidence>
<accession>A0AA39GDF1</accession>
<gene>
    <name evidence="3" type="ORF">NLU13_8560</name>
</gene>
<dbReference type="PROSITE" id="PS50076">
    <property type="entry name" value="DNAJ_2"/>
    <property type="match status" value="1"/>
</dbReference>
<feature type="compositionally biased region" description="Basic residues" evidence="1">
    <location>
        <begin position="39"/>
        <end position="51"/>
    </location>
</feature>
<protein>
    <recommendedName>
        <fullName evidence="2">J domain-containing protein</fullName>
    </recommendedName>
</protein>
<feature type="region of interest" description="Disordered" evidence="1">
    <location>
        <begin position="110"/>
        <end position="133"/>
    </location>
</feature>
<dbReference type="SUPFAM" id="SSF46565">
    <property type="entry name" value="Chaperone J-domain"/>
    <property type="match status" value="1"/>
</dbReference>
<dbReference type="CDD" id="cd06257">
    <property type="entry name" value="DnaJ"/>
    <property type="match status" value="1"/>
</dbReference>
<sequence length="310" mass="35335">MLLKSSTITFCCSPAHTTAPTQHLPSLTSSLRPCPYRQQHQRQHQRQRPRCQHGYATQAGDGMETSKHRIPDWPRSPNPTPYEIFDINRKAPYTKHRFYQLVKLYHPDKYHHNSSSSSSSSSSSTSASTPSITPSTRLERYRLVIAANDLLSSPSKRALYDTHGLGWSPSSNTHQTHESLRRADRAWRHNPNSAAHNATWEDWERWHEAQSGAANHARKPLYMSNGMFASIIIAMCMVGAMAQKSRAESIGDEYVEWKARRHAEIGKELNKRGMEMAGMGRDERVESFVRDRENANYAYAPGKYDSIPNR</sequence>
<reference evidence="3" key="1">
    <citation type="submission" date="2022-10" db="EMBL/GenBank/DDBJ databases">
        <title>Determination and structural analysis of whole genome sequence of Sarocladium strictum F4-1.</title>
        <authorList>
            <person name="Hu L."/>
            <person name="Jiang Y."/>
        </authorList>
    </citation>
    <scope>NUCLEOTIDE SEQUENCE</scope>
    <source>
        <strain evidence="3">F4-1</strain>
    </source>
</reference>
<evidence type="ECO:0000313" key="3">
    <source>
        <dbReference type="EMBL" id="KAK0384474.1"/>
    </source>
</evidence>
<dbReference type="InterPro" id="IPR036869">
    <property type="entry name" value="J_dom_sf"/>
</dbReference>
<proteinExistence type="predicted"/>
<dbReference type="EMBL" id="JAPDFR010000008">
    <property type="protein sequence ID" value="KAK0384474.1"/>
    <property type="molecule type" value="Genomic_DNA"/>
</dbReference>
<feature type="compositionally biased region" description="Low complexity" evidence="1">
    <location>
        <begin position="114"/>
        <end position="133"/>
    </location>
</feature>
<feature type="region of interest" description="Disordered" evidence="1">
    <location>
        <begin position="30"/>
        <end position="79"/>
    </location>
</feature>
<name>A0AA39GDF1_SARSR</name>
<organism evidence="3 4">
    <name type="scientific">Sarocladium strictum</name>
    <name type="common">Black bundle disease fungus</name>
    <name type="synonym">Acremonium strictum</name>
    <dbReference type="NCBI Taxonomy" id="5046"/>
    <lineage>
        <taxon>Eukaryota</taxon>
        <taxon>Fungi</taxon>
        <taxon>Dikarya</taxon>
        <taxon>Ascomycota</taxon>
        <taxon>Pezizomycotina</taxon>
        <taxon>Sordariomycetes</taxon>
        <taxon>Hypocreomycetidae</taxon>
        <taxon>Hypocreales</taxon>
        <taxon>Sarocladiaceae</taxon>
        <taxon>Sarocladium</taxon>
    </lineage>
</organism>
<comment type="caution">
    <text evidence="3">The sequence shown here is derived from an EMBL/GenBank/DDBJ whole genome shotgun (WGS) entry which is preliminary data.</text>
</comment>
<dbReference type="InterPro" id="IPR001623">
    <property type="entry name" value="DnaJ_domain"/>
</dbReference>
<dbReference type="Gene3D" id="1.10.287.110">
    <property type="entry name" value="DnaJ domain"/>
    <property type="match status" value="1"/>
</dbReference>
<dbReference type="AlphaFoldDB" id="A0AA39GDF1"/>
<keyword evidence="4" id="KW-1185">Reference proteome</keyword>
<evidence type="ECO:0000313" key="4">
    <source>
        <dbReference type="Proteomes" id="UP001175261"/>
    </source>
</evidence>
<feature type="domain" description="J" evidence="2">
    <location>
        <begin position="80"/>
        <end position="164"/>
    </location>
</feature>
<evidence type="ECO:0000256" key="1">
    <source>
        <dbReference type="SAM" id="MobiDB-lite"/>
    </source>
</evidence>